<accession>A0AAJ7RZT4</accession>
<dbReference type="AlphaFoldDB" id="A0AAJ7RZT4"/>
<evidence type="ECO:0000256" key="7">
    <source>
        <dbReference type="ARBA" id="ARBA00023136"/>
    </source>
</evidence>
<evidence type="ECO:0000256" key="9">
    <source>
        <dbReference type="ARBA" id="ARBA00023224"/>
    </source>
</evidence>
<evidence type="ECO:0000313" key="11">
    <source>
        <dbReference type="Proteomes" id="UP000694925"/>
    </source>
</evidence>
<keyword evidence="2" id="KW-1003">Cell membrane</keyword>
<dbReference type="PANTHER" id="PTHR21137:SF35">
    <property type="entry name" value="ODORANT RECEPTOR 19A-RELATED"/>
    <property type="match status" value="1"/>
</dbReference>
<evidence type="ECO:0000256" key="4">
    <source>
        <dbReference type="ARBA" id="ARBA00022692"/>
    </source>
</evidence>
<feature type="transmembrane region" description="Helical" evidence="10">
    <location>
        <begin position="331"/>
        <end position="355"/>
    </location>
</feature>
<dbReference type="GeneID" id="108624265"/>
<dbReference type="GO" id="GO:0007165">
    <property type="term" value="P:signal transduction"/>
    <property type="evidence" value="ECO:0007669"/>
    <property type="project" value="UniProtKB-KW"/>
</dbReference>
<dbReference type="RefSeq" id="XP_026668772.1">
    <property type="nucleotide sequence ID" value="XM_026812971.1"/>
</dbReference>
<evidence type="ECO:0000313" key="12">
    <source>
        <dbReference type="RefSeq" id="XP_026668772.1"/>
    </source>
</evidence>
<keyword evidence="5 10" id="KW-0552">Olfaction</keyword>
<proteinExistence type="inferred from homology"/>
<keyword evidence="7 10" id="KW-0472">Membrane</keyword>
<organism evidence="11 12">
    <name type="scientific">Ceratina calcarata</name>
    <dbReference type="NCBI Taxonomy" id="156304"/>
    <lineage>
        <taxon>Eukaryota</taxon>
        <taxon>Metazoa</taxon>
        <taxon>Ecdysozoa</taxon>
        <taxon>Arthropoda</taxon>
        <taxon>Hexapoda</taxon>
        <taxon>Insecta</taxon>
        <taxon>Pterygota</taxon>
        <taxon>Neoptera</taxon>
        <taxon>Endopterygota</taxon>
        <taxon>Hymenoptera</taxon>
        <taxon>Apocrita</taxon>
        <taxon>Aculeata</taxon>
        <taxon>Apoidea</taxon>
        <taxon>Anthophila</taxon>
        <taxon>Apidae</taxon>
        <taxon>Ceratina</taxon>
        <taxon>Zadontomerus</taxon>
    </lineage>
</organism>
<dbReference type="GO" id="GO:0005886">
    <property type="term" value="C:plasma membrane"/>
    <property type="evidence" value="ECO:0007669"/>
    <property type="project" value="UniProtKB-SubCell"/>
</dbReference>
<evidence type="ECO:0000256" key="10">
    <source>
        <dbReference type="RuleBase" id="RU351113"/>
    </source>
</evidence>
<keyword evidence="11" id="KW-1185">Reference proteome</keyword>
<name>A0AAJ7RZT4_9HYME</name>
<keyword evidence="9 10" id="KW-0807">Transducer</keyword>
<sequence length="461" mass="52466">MMPIKSKPIPSAGYVYPVTFEHSTMDNWYQTEKAEQGFKYATSLVKPILTFLGVWPLPPDSHLSSKIIQKIAQFVAYFLFFFMLTPTFLYTVLKEKNPKVKMKLLGPLVLCGMQVPKYTILLYRSKEIQESLKAIKRDWIAATEENRLIFLEKAKTGRSIVLTVAITIYGGGLCYRTIIPLLKGPITLPDNTTIRPLPLPSYYVIFDAQQSPNYEIIFVMQVLSGSILYSAITGTCGISAILVLHICSLLRILANKMKQLAENDDMTEREVQRRITDIVNYQTSIKQFSYNIQKITEYICLSEILGGTTMMCLGGYYILLELDNNNTTIMVVYLTLEISCTFCVFILCYIGQLLLNEVTCFHLTFITNCKNSEYIYYSKYFLKESDRGSSILYGELVSTSDETRAFVNIVNRRVELPDETHGWKDGRDVPGYFYKHLQIVNGILEHTAGSRIKLSSVVNSA</sequence>
<evidence type="ECO:0000256" key="8">
    <source>
        <dbReference type="ARBA" id="ARBA00023170"/>
    </source>
</evidence>
<evidence type="ECO:0000256" key="3">
    <source>
        <dbReference type="ARBA" id="ARBA00022606"/>
    </source>
</evidence>
<evidence type="ECO:0000256" key="2">
    <source>
        <dbReference type="ARBA" id="ARBA00022475"/>
    </source>
</evidence>
<evidence type="ECO:0000256" key="1">
    <source>
        <dbReference type="ARBA" id="ARBA00004651"/>
    </source>
</evidence>
<feature type="transmembrane region" description="Helical" evidence="10">
    <location>
        <begin position="160"/>
        <end position="179"/>
    </location>
</feature>
<dbReference type="InterPro" id="IPR004117">
    <property type="entry name" value="7tm6_olfct_rcpt"/>
</dbReference>
<dbReference type="Pfam" id="PF02949">
    <property type="entry name" value="7tm_6"/>
    <property type="match status" value="1"/>
</dbReference>
<feature type="transmembrane region" description="Helical" evidence="10">
    <location>
        <begin position="227"/>
        <end position="250"/>
    </location>
</feature>
<protein>
    <recommendedName>
        <fullName evidence="10">Odorant receptor</fullName>
    </recommendedName>
</protein>
<keyword evidence="6 10" id="KW-1133">Transmembrane helix</keyword>
<dbReference type="PANTHER" id="PTHR21137">
    <property type="entry name" value="ODORANT RECEPTOR"/>
    <property type="match status" value="1"/>
</dbReference>
<dbReference type="GO" id="GO:0005549">
    <property type="term" value="F:odorant binding"/>
    <property type="evidence" value="ECO:0007669"/>
    <property type="project" value="InterPro"/>
</dbReference>
<comment type="subcellular location">
    <subcellularLocation>
        <location evidence="1 10">Cell membrane</location>
        <topology evidence="1 10">Multi-pass membrane protein</topology>
    </subcellularLocation>
</comment>
<keyword evidence="8 10" id="KW-0675">Receptor</keyword>
<evidence type="ECO:0000256" key="5">
    <source>
        <dbReference type="ARBA" id="ARBA00022725"/>
    </source>
</evidence>
<comment type="caution">
    <text evidence="10">Lacks conserved residue(s) required for the propagation of feature annotation.</text>
</comment>
<keyword evidence="3 10" id="KW-0716">Sensory transduction</keyword>
<comment type="similarity">
    <text evidence="10">Belongs to the insect chemoreceptor superfamily. Heteromeric odorant receptor channel (TC 1.A.69) family.</text>
</comment>
<reference evidence="12" key="1">
    <citation type="submission" date="2025-08" db="UniProtKB">
        <authorList>
            <consortium name="RefSeq"/>
        </authorList>
    </citation>
    <scope>IDENTIFICATION</scope>
    <source>
        <tissue evidence="12">Whole body</tissue>
    </source>
</reference>
<evidence type="ECO:0000256" key="6">
    <source>
        <dbReference type="ARBA" id="ARBA00022989"/>
    </source>
</evidence>
<keyword evidence="4 10" id="KW-0812">Transmembrane</keyword>
<gene>
    <name evidence="12" type="primary">LOC108624265</name>
</gene>
<dbReference type="GO" id="GO:0004984">
    <property type="term" value="F:olfactory receptor activity"/>
    <property type="evidence" value="ECO:0007669"/>
    <property type="project" value="InterPro"/>
</dbReference>
<feature type="transmembrane region" description="Helical" evidence="10">
    <location>
        <begin position="298"/>
        <end position="319"/>
    </location>
</feature>
<feature type="transmembrane region" description="Helical" evidence="10">
    <location>
        <begin position="74"/>
        <end position="92"/>
    </location>
</feature>
<dbReference type="Proteomes" id="UP000694925">
    <property type="component" value="Unplaced"/>
</dbReference>